<accession>A0A6G8F188</accession>
<protein>
    <submittedName>
        <fullName evidence="4">Membrane protein</fullName>
    </submittedName>
</protein>
<evidence type="ECO:0000256" key="2">
    <source>
        <dbReference type="ARBA" id="ARBA00022729"/>
    </source>
</evidence>
<dbReference type="GO" id="GO:0050821">
    <property type="term" value="P:protein stabilization"/>
    <property type="evidence" value="ECO:0007669"/>
    <property type="project" value="TreeGrafter"/>
</dbReference>
<dbReference type="Pfam" id="PF03938">
    <property type="entry name" value="OmpH"/>
    <property type="match status" value="1"/>
</dbReference>
<evidence type="ECO:0000256" key="3">
    <source>
        <dbReference type="SAM" id="Coils"/>
    </source>
</evidence>
<comment type="similarity">
    <text evidence="1">Belongs to the Skp family.</text>
</comment>
<gene>
    <name evidence="4" type="ORF">Prevot485_1940</name>
</gene>
<sequence>MTKNNLFFTMVAGVAAMASLNSCDNSPKAETAPAAKNNAPQEMKLAYVEVDSLITQYEFCKEYTQILEKKGRNIQNTLQQKGQKLQSDAAAFQQKIQQNALDRATAERMQAALQKQNADLEALQQRLGAELQEETNKYNEALHDSVQHFIARYNKSKKYTMILSKSGDNILYADKSVDITKEVIAGLNKAYKKGTVTKTDKK</sequence>
<dbReference type="Gene3D" id="3.30.910.20">
    <property type="entry name" value="Skp domain"/>
    <property type="match status" value="1"/>
</dbReference>
<dbReference type="AlphaFoldDB" id="A0A6G8F188"/>
<reference evidence="4" key="1">
    <citation type="journal article" date="2020" name="J. ISSAAS">
        <title>Lactobacilli and other gastrointestinal microbiota of Peromyscus leucopus, reservoir host for agents of Lyme disease and other zoonoses in North America.</title>
        <authorList>
            <person name="Milovic A."/>
            <person name="Bassam K."/>
            <person name="Shao H."/>
            <person name="Chatzistamou I."/>
            <person name="Tufts D.M."/>
            <person name="Diuk-Wasser M."/>
            <person name="Barbour A.G."/>
        </authorList>
    </citation>
    <scope>NUCLEOTIDE SEQUENCE</scope>
    <source>
        <strain evidence="4">LL70</strain>
    </source>
</reference>
<name>A0A6G8F188_9BACT</name>
<dbReference type="SUPFAM" id="SSF111384">
    <property type="entry name" value="OmpH-like"/>
    <property type="match status" value="1"/>
</dbReference>
<proteinExistence type="inferred from homology"/>
<dbReference type="PANTHER" id="PTHR35089">
    <property type="entry name" value="CHAPERONE PROTEIN SKP"/>
    <property type="match status" value="1"/>
</dbReference>
<dbReference type="InterPro" id="IPR024930">
    <property type="entry name" value="Skp_dom_sf"/>
</dbReference>
<keyword evidence="3" id="KW-0175">Coiled coil</keyword>
<feature type="coiled-coil region" evidence="3">
    <location>
        <begin position="101"/>
        <end position="137"/>
    </location>
</feature>
<dbReference type="PANTHER" id="PTHR35089:SF1">
    <property type="entry name" value="CHAPERONE PROTEIN SKP"/>
    <property type="match status" value="1"/>
</dbReference>
<evidence type="ECO:0000256" key="1">
    <source>
        <dbReference type="ARBA" id="ARBA00009091"/>
    </source>
</evidence>
<dbReference type="SMART" id="SM00935">
    <property type="entry name" value="OmpH"/>
    <property type="match status" value="1"/>
</dbReference>
<dbReference type="GO" id="GO:0005829">
    <property type="term" value="C:cytosol"/>
    <property type="evidence" value="ECO:0007669"/>
    <property type="project" value="TreeGrafter"/>
</dbReference>
<dbReference type="InterPro" id="IPR005632">
    <property type="entry name" value="Chaperone_Skp"/>
</dbReference>
<keyword evidence="2" id="KW-0732">Signal</keyword>
<organism evidence="4">
    <name type="scientific">uncultured Prevotella sp</name>
    <dbReference type="NCBI Taxonomy" id="159272"/>
    <lineage>
        <taxon>Bacteria</taxon>
        <taxon>Pseudomonadati</taxon>
        <taxon>Bacteroidota</taxon>
        <taxon>Bacteroidia</taxon>
        <taxon>Bacteroidales</taxon>
        <taxon>Prevotellaceae</taxon>
        <taxon>Prevotella</taxon>
        <taxon>environmental samples</taxon>
    </lineage>
</organism>
<dbReference type="EMBL" id="MN990733">
    <property type="protein sequence ID" value="QIM10095.1"/>
    <property type="molecule type" value="Genomic_DNA"/>
</dbReference>
<dbReference type="GO" id="GO:0051082">
    <property type="term" value="F:unfolded protein binding"/>
    <property type="evidence" value="ECO:0007669"/>
    <property type="project" value="InterPro"/>
</dbReference>
<evidence type="ECO:0000313" key="4">
    <source>
        <dbReference type="EMBL" id="QIM10095.1"/>
    </source>
</evidence>